<feature type="compositionally biased region" description="Basic and acidic residues" evidence="1">
    <location>
        <begin position="236"/>
        <end position="257"/>
    </location>
</feature>
<dbReference type="Pfam" id="PF24899">
    <property type="entry name" value="UBA_DHX29"/>
    <property type="match status" value="1"/>
</dbReference>
<dbReference type="GO" id="GO:0004386">
    <property type="term" value="F:helicase activity"/>
    <property type="evidence" value="ECO:0007669"/>
    <property type="project" value="UniProtKB-KW"/>
</dbReference>
<feature type="region of interest" description="Disordered" evidence="1">
    <location>
        <begin position="211"/>
        <end position="257"/>
    </location>
</feature>
<feature type="region of interest" description="Disordered" evidence="1">
    <location>
        <begin position="1"/>
        <end position="40"/>
    </location>
</feature>
<feature type="compositionally biased region" description="Polar residues" evidence="1">
    <location>
        <begin position="652"/>
        <end position="669"/>
    </location>
</feature>
<feature type="compositionally biased region" description="Polar residues" evidence="1">
    <location>
        <begin position="25"/>
        <end position="40"/>
    </location>
</feature>
<dbReference type="Proteomes" id="UP000291116">
    <property type="component" value="Unassembled WGS sequence"/>
</dbReference>
<organism evidence="3 4">
    <name type="scientific">Pseudo-nitzschia multistriata</name>
    <dbReference type="NCBI Taxonomy" id="183589"/>
    <lineage>
        <taxon>Eukaryota</taxon>
        <taxon>Sar</taxon>
        <taxon>Stramenopiles</taxon>
        <taxon>Ochrophyta</taxon>
        <taxon>Bacillariophyta</taxon>
        <taxon>Bacillariophyceae</taxon>
        <taxon>Bacillariophycidae</taxon>
        <taxon>Bacillariales</taxon>
        <taxon>Bacillariaceae</taxon>
        <taxon>Pseudo-nitzschia</taxon>
    </lineage>
</organism>
<feature type="compositionally biased region" description="Basic and acidic residues" evidence="1">
    <location>
        <begin position="372"/>
        <end position="400"/>
    </location>
</feature>
<name>A0A448Z2K0_9STRA</name>
<feature type="domain" description="ATP-dependent RNA helicase DHX29-like UBA" evidence="2">
    <location>
        <begin position="140"/>
        <end position="169"/>
    </location>
</feature>
<feature type="region of interest" description="Disordered" evidence="1">
    <location>
        <begin position="591"/>
        <end position="629"/>
    </location>
</feature>
<evidence type="ECO:0000256" key="1">
    <source>
        <dbReference type="SAM" id="MobiDB-lite"/>
    </source>
</evidence>
<feature type="compositionally biased region" description="Polar residues" evidence="1">
    <location>
        <begin position="608"/>
        <end position="625"/>
    </location>
</feature>
<protein>
    <recommendedName>
        <fullName evidence="2">ATP-dependent RNA helicase DHX29-like UBA domain-containing protein</fullName>
    </recommendedName>
</protein>
<accession>A0A448Z2K0</accession>
<gene>
    <name evidence="3" type="ORF">PSNMU_V1.4_AUG-EV-PASAV3_0029470</name>
</gene>
<proteinExistence type="predicted"/>
<evidence type="ECO:0000313" key="3">
    <source>
        <dbReference type="EMBL" id="VEU36271.1"/>
    </source>
</evidence>
<evidence type="ECO:0000259" key="2">
    <source>
        <dbReference type="Pfam" id="PF24899"/>
    </source>
</evidence>
<feature type="compositionally biased region" description="Polar residues" evidence="1">
    <location>
        <begin position="297"/>
        <end position="307"/>
    </location>
</feature>
<feature type="region of interest" description="Disordered" evidence="1">
    <location>
        <begin position="369"/>
        <end position="405"/>
    </location>
</feature>
<dbReference type="GO" id="GO:0016787">
    <property type="term" value="F:hydrolase activity"/>
    <property type="evidence" value="ECO:0007669"/>
    <property type="project" value="UniProtKB-KW"/>
</dbReference>
<dbReference type="EMBL" id="CAACVS010000082">
    <property type="protein sequence ID" value="VEU36271.1"/>
    <property type="molecule type" value="Genomic_DNA"/>
</dbReference>
<evidence type="ECO:0000313" key="4">
    <source>
        <dbReference type="Proteomes" id="UP000291116"/>
    </source>
</evidence>
<feature type="region of interest" description="Disordered" evidence="1">
    <location>
        <begin position="642"/>
        <end position="689"/>
    </location>
</feature>
<reference evidence="3 4" key="1">
    <citation type="submission" date="2019-01" db="EMBL/GenBank/DDBJ databases">
        <authorList>
            <person name="Ferrante I. M."/>
        </authorList>
    </citation>
    <scope>NUCLEOTIDE SEQUENCE [LARGE SCALE GENOMIC DNA]</scope>
    <source>
        <strain evidence="3 4">B856</strain>
    </source>
</reference>
<sequence>MGKSKKKKQRSDARGYGNSNNNSNQKCQQPSKHPSAGTSSNDIVVTKQTHEGIKSLVAQIRLADDDVVCDNRVVEIVPASDSVSTSIRFVPKLTKIIDRLIDLGFYYDDGDGAADDIKTKPGNPNIKKARSSYLEQMVVELGYGITLESALDWLCLNVPTLELPPLFTDGNLRNHWMQQDEDEKKGGRNSTSSIEVLKFISSSSSLAKPVPIGKVEENSGTARDVEIEKEQEELQEERRKEQQKQRQIAKEKVEKEEREAVKRRLLEQYAYDDDASEHNNYDEDLGNGFCRREHQNQEGQAQSNDGGSTKDCDKAASLSPQEVELLTKQAELLELEADLGCEANNYMRSKQELKSLKIQVKKLKQQVTGLHRKVENQKRKEQQENKEEEERIQKEARENEKEEEDYCSDIFGGGGFFDQDEKEDEEDEQDQIEITDKGRRLQSLLDCPIPKGWTGTTPKKTLEEVCRKQKLGKPKFLRLGGEGYKLSGIKLQKMRNKKEQSQNEAIVKEEWIALESNFLPGSSLPDYLALQALFEIDSNKPLYGLFPPAFRSIWLSWLEEIQQQSDQLQNEADMKKSARVRKLLALIETRHKPHHSSQHTSTSESASPQNHVATSERNLTTNAKDSNTKDFIEESWEDMDLLDDEDDDHNNNHGQHTMSKSMVITTTESATRKSSNDILPKGSLGDNSG</sequence>
<keyword evidence="4" id="KW-1185">Reference proteome</keyword>
<dbReference type="InterPro" id="IPR056890">
    <property type="entry name" value="UBA_DHX29-like"/>
</dbReference>
<feature type="compositionally biased region" description="Low complexity" evidence="1">
    <location>
        <begin position="598"/>
        <end position="607"/>
    </location>
</feature>
<feature type="region of interest" description="Disordered" evidence="1">
    <location>
        <begin position="273"/>
        <end position="317"/>
    </location>
</feature>
<dbReference type="AlphaFoldDB" id="A0A448Z2K0"/>
<dbReference type="OrthoDB" id="5600252at2759"/>